<feature type="domain" description="Oxidoreductase molybdopterin-binding" evidence="2">
    <location>
        <begin position="67"/>
        <end position="140"/>
    </location>
</feature>
<evidence type="ECO:0000259" key="2">
    <source>
        <dbReference type="Pfam" id="PF00174"/>
    </source>
</evidence>
<dbReference type="InterPro" id="IPR000572">
    <property type="entry name" value="OxRdtase_Mopterin-bd_dom"/>
</dbReference>
<sequence length="166" mass="18747">MIKRLFFFLVGCALLAPQPGWARDKTGTPLLVVSGNLVQHGKARAPLVFDEATLRALPQHTFTVATPWHPRAQRFEGPLLRDVLAAAGAAGQTLSLRALNDYVITIPLEDAEQYDVILARKRNGKPMTVRDKGPLFVIYPFHQHPELRQAEYYRRCVWQLAEIIVH</sequence>
<dbReference type="SUPFAM" id="SSF56524">
    <property type="entry name" value="Oxidoreductase molybdopterin-binding domain"/>
    <property type="match status" value="1"/>
</dbReference>
<evidence type="ECO:0000256" key="1">
    <source>
        <dbReference type="SAM" id="SignalP"/>
    </source>
</evidence>
<feature type="chain" id="PRO_5045779389" evidence="1">
    <location>
        <begin position="23"/>
        <end position="166"/>
    </location>
</feature>
<keyword evidence="4" id="KW-1185">Reference proteome</keyword>
<dbReference type="Pfam" id="PF00174">
    <property type="entry name" value="Oxidored_molyb"/>
    <property type="match status" value="1"/>
</dbReference>
<evidence type="ECO:0000313" key="4">
    <source>
        <dbReference type="Proteomes" id="UP001061302"/>
    </source>
</evidence>
<accession>A0ABY6DRB3</accession>
<name>A0ABY6DRB3_9NEIS</name>
<gene>
    <name evidence="3" type="ORF">N8I74_04330</name>
</gene>
<organism evidence="3 4">
    <name type="scientific">Chitiniphilus purpureus</name>
    <dbReference type="NCBI Taxonomy" id="2981137"/>
    <lineage>
        <taxon>Bacteria</taxon>
        <taxon>Pseudomonadati</taxon>
        <taxon>Pseudomonadota</taxon>
        <taxon>Betaproteobacteria</taxon>
        <taxon>Neisseriales</taxon>
        <taxon>Chitinibacteraceae</taxon>
        <taxon>Chitiniphilus</taxon>
    </lineage>
</organism>
<feature type="signal peptide" evidence="1">
    <location>
        <begin position="1"/>
        <end position="22"/>
    </location>
</feature>
<keyword evidence="1" id="KW-0732">Signal</keyword>
<evidence type="ECO:0000313" key="3">
    <source>
        <dbReference type="EMBL" id="UXY16253.1"/>
    </source>
</evidence>
<dbReference type="Proteomes" id="UP001061302">
    <property type="component" value="Chromosome"/>
</dbReference>
<proteinExistence type="predicted"/>
<dbReference type="InterPro" id="IPR036374">
    <property type="entry name" value="OxRdtase_Mopterin-bd_sf"/>
</dbReference>
<dbReference type="EMBL" id="CP106753">
    <property type="protein sequence ID" value="UXY16253.1"/>
    <property type="molecule type" value="Genomic_DNA"/>
</dbReference>
<reference evidence="3" key="1">
    <citation type="submission" date="2022-10" db="EMBL/GenBank/DDBJ databases">
        <title>Chitiniphilus purpureus sp. nov., a novel chitin-degrading bacterium isolated from crawfish pond sediment.</title>
        <authorList>
            <person name="Li K."/>
        </authorList>
    </citation>
    <scope>NUCLEOTIDE SEQUENCE</scope>
    <source>
        <strain evidence="3">CD1</strain>
    </source>
</reference>
<dbReference type="RefSeq" id="WP_263125699.1">
    <property type="nucleotide sequence ID" value="NZ_CP106753.1"/>
</dbReference>
<dbReference type="Gene3D" id="3.90.420.10">
    <property type="entry name" value="Oxidoreductase, molybdopterin-binding domain"/>
    <property type="match status" value="1"/>
</dbReference>
<protein>
    <submittedName>
        <fullName evidence="3">Molybdopterin-dependent oxidoreductase</fullName>
    </submittedName>
</protein>